<feature type="domain" description="Beta/gamma crystallin 'Greek key'" evidence="4">
    <location>
        <begin position="156"/>
        <end position="198"/>
    </location>
</feature>
<evidence type="ECO:0000256" key="2">
    <source>
        <dbReference type="ARBA" id="ARBA00022737"/>
    </source>
</evidence>
<feature type="chain" id="PRO_5046648136" description="Beta/gamma crystallin 'Greek key' domain-containing protein" evidence="3">
    <location>
        <begin position="19"/>
        <end position="663"/>
    </location>
</feature>
<feature type="domain" description="Beta/gamma crystallin 'Greek key'" evidence="4">
    <location>
        <begin position="50"/>
        <end position="82"/>
    </location>
</feature>
<sequence>MYLFVYLFLFQLVIHEQAEFAGEAFELYRDIEDATSLKLSPVISVRVIRGCWLLYEKPGFQGRTIALDEGTTEQIVNIWAEEEPPAPPESLDQRVPTAPMVIGSIKLAVRDYTVPRIDLFSEVNGMGILMSYNEEVVETGSYGIPQSTGSIKVHSGVWLVYSDPGYGGFVEVLEAGEYPCPESWGFSQPFIGSLRPLRMVQRITFTHYTADALVFEKPNFEGESIEVDSEVFSFNEIEIEGPTDEADVKKQVLSSVGSLKIIGGLWVGYQEADFEGQQYILEEGEYAHWKDWGGSEDGLLSLRPIYTDFTSPHIKLFGDKMFKELSLNIDLMGPIFDFETVGHSTKTQSIDVQSGVWVAFEKPGFCGELYVLEKGLYASPEDWGALNFRISSIQPVFYIQLFSEPDFQGQLVLLENSVDTLDDFIPNTEKSLHKFYGHSSNKECIKAGCKGRRIVLSNGVVNLSKTGHDGCVRSLVVEGGMWVIYEGSNYSGRQLLLLPGQVDNWCQLSGWEQIGSLRPLIQKEQYFRLRSRENGHLFSLTGTLDDIKLMRVQAIEETGGMEQVWLYQDGQLSCKLLEGCFLETTGSMLMAGSRLCVSPNKGKENQLWNFTPDGFVRCHLQRDLVLEVKGESFFHGIYFSCILHVGQWIYKLLQFNPTAPSFV</sequence>
<dbReference type="InterPro" id="IPR011024">
    <property type="entry name" value="G_crystallin-like"/>
</dbReference>
<dbReference type="PANTHER" id="PTHR11818">
    <property type="entry name" value="BETA/GAMMA CRYSTALLIN"/>
    <property type="match status" value="1"/>
</dbReference>
<dbReference type="InterPro" id="IPR050252">
    <property type="entry name" value="Beta/Gamma-Crystallin"/>
</dbReference>
<dbReference type="STRING" id="409849.ENSPMGP00000007492"/>
<dbReference type="AlphaFoldDB" id="A0A3B3ZS30"/>
<feature type="domain" description="Beta/gamma crystallin 'Greek key'" evidence="4">
    <location>
        <begin position="480"/>
        <end position="521"/>
    </location>
</feature>
<keyword evidence="6" id="KW-1185">Reference proteome</keyword>
<evidence type="ECO:0000256" key="1">
    <source>
        <dbReference type="ARBA" id="ARBA00009646"/>
    </source>
</evidence>
<dbReference type="InterPro" id="IPR001064">
    <property type="entry name" value="Beta/gamma_crystallin"/>
</dbReference>
<keyword evidence="2" id="KW-0677">Repeat</keyword>
<evidence type="ECO:0000313" key="5">
    <source>
        <dbReference type="Ensembl" id="ENSPMGP00000007492.1"/>
    </source>
</evidence>
<reference evidence="5" key="1">
    <citation type="submission" date="2025-08" db="UniProtKB">
        <authorList>
            <consortium name="Ensembl"/>
        </authorList>
    </citation>
    <scope>IDENTIFICATION</scope>
</reference>
<dbReference type="Ensembl" id="ENSPMGT00000007972.1">
    <property type="protein sequence ID" value="ENSPMGP00000007492.1"/>
    <property type="gene ID" value="ENSPMGG00000006210.1"/>
</dbReference>
<protein>
    <recommendedName>
        <fullName evidence="4">Beta/gamma crystallin 'Greek key' domain-containing protein</fullName>
    </recommendedName>
</protein>
<feature type="domain" description="Beta/gamma crystallin 'Greek key'" evidence="4">
    <location>
        <begin position="210"/>
        <end position="263"/>
    </location>
</feature>
<feature type="domain" description="Beta/gamma crystallin 'Greek key'" evidence="4">
    <location>
        <begin position="355"/>
        <end position="397"/>
    </location>
</feature>
<keyword evidence="3" id="KW-0732">Signal</keyword>
<proteinExistence type="inferred from homology"/>
<dbReference type="Gene3D" id="2.80.10.50">
    <property type="match status" value="1"/>
</dbReference>
<dbReference type="Pfam" id="PF00030">
    <property type="entry name" value="Crystall"/>
    <property type="match status" value="5"/>
</dbReference>
<dbReference type="SUPFAM" id="SSF49695">
    <property type="entry name" value="gamma-Crystallin-like"/>
    <property type="match status" value="3"/>
</dbReference>
<feature type="domain" description="Beta/gamma crystallin 'Greek key'" evidence="4">
    <location>
        <begin position="10"/>
        <end position="49"/>
    </location>
</feature>
<organism evidence="5 6">
    <name type="scientific">Periophthalmus magnuspinnatus</name>
    <dbReference type="NCBI Taxonomy" id="409849"/>
    <lineage>
        <taxon>Eukaryota</taxon>
        <taxon>Metazoa</taxon>
        <taxon>Chordata</taxon>
        <taxon>Craniata</taxon>
        <taxon>Vertebrata</taxon>
        <taxon>Euteleostomi</taxon>
        <taxon>Actinopterygii</taxon>
        <taxon>Neopterygii</taxon>
        <taxon>Teleostei</taxon>
        <taxon>Neoteleostei</taxon>
        <taxon>Acanthomorphata</taxon>
        <taxon>Gobiaria</taxon>
        <taxon>Gobiiformes</taxon>
        <taxon>Gobioidei</taxon>
        <taxon>Gobiidae</taxon>
        <taxon>Oxudercinae</taxon>
        <taxon>Periophthalmus</taxon>
    </lineage>
</organism>
<comment type="similarity">
    <text evidence="1">Belongs to the beta/gamma-crystallin family.</text>
</comment>
<evidence type="ECO:0000313" key="6">
    <source>
        <dbReference type="Proteomes" id="UP000261520"/>
    </source>
</evidence>
<feature type="domain" description="Beta/gamma crystallin 'Greek key'" evidence="4">
    <location>
        <begin position="264"/>
        <end position="306"/>
    </location>
</feature>
<dbReference type="Proteomes" id="UP000261520">
    <property type="component" value="Unplaced"/>
</dbReference>
<accession>A0A3B3ZS30</accession>
<feature type="signal peptide" evidence="3">
    <location>
        <begin position="1"/>
        <end position="18"/>
    </location>
</feature>
<dbReference type="Gene3D" id="2.60.20.10">
    <property type="entry name" value="Crystallins"/>
    <property type="match status" value="5"/>
</dbReference>
<evidence type="ECO:0000256" key="3">
    <source>
        <dbReference type="SAM" id="SignalP"/>
    </source>
</evidence>
<evidence type="ECO:0000259" key="4">
    <source>
        <dbReference type="PROSITE" id="PS50915"/>
    </source>
</evidence>
<dbReference type="SMART" id="SM00247">
    <property type="entry name" value="XTALbg"/>
    <property type="match status" value="5"/>
</dbReference>
<dbReference type="InterPro" id="IPR035992">
    <property type="entry name" value="Ricin_B-like_lectins"/>
</dbReference>
<reference evidence="5" key="2">
    <citation type="submission" date="2025-09" db="UniProtKB">
        <authorList>
            <consortium name="Ensembl"/>
        </authorList>
    </citation>
    <scope>IDENTIFICATION</scope>
</reference>
<name>A0A3B3ZS30_9GOBI</name>
<dbReference type="PANTHER" id="PTHR11818:SF2">
    <property type="entry name" value="BETA_GAMMA CRYSTALLIN DOMAIN-CONTAINING PROTEIN 1"/>
    <property type="match status" value="1"/>
</dbReference>
<dbReference type="SUPFAM" id="SSF50370">
    <property type="entry name" value="Ricin B-like lectins"/>
    <property type="match status" value="1"/>
</dbReference>
<dbReference type="PROSITE" id="PS50915">
    <property type="entry name" value="CRYSTALLIN_BETA_GAMMA"/>
    <property type="match status" value="7"/>
</dbReference>